<dbReference type="GO" id="GO:0106435">
    <property type="term" value="F:carboxylesterase activity"/>
    <property type="evidence" value="ECO:0007669"/>
    <property type="project" value="UniProtKB-EC"/>
</dbReference>
<dbReference type="AlphaFoldDB" id="A0A517WCG9"/>
<dbReference type="SUPFAM" id="SSF53474">
    <property type="entry name" value="alpha/beta-Hydrolases"/>
    <property type="match status" value="1"/>
</dbReference>
<evidence type="ECO:0000313" key="3">
    <source>
        <dbReference type="EMBL" id="QDU02947.1"/>
    </source>
</evidence>
<dbReference type="InterPro" id="IPR050300">
    <property type="entry name" value="GDXG_lipolytic_enzyme"/>
</dbReference>
<sequence length="367" mass="40490">MASPHNRNSTGRVVREKREIQIGPLPGLSVLPTCHSPSPTFTMDTSGNLRDRPENQAEKETLMRPFYWAGFMLALILFVSPDRSFAVESIQRINDIQYATADGHRLLLDLYLPEGVSQPPLLVWIHGGAWRAGSKDQMPLAALVQQGFAVASVDYRLSPIARFPAQIHDIKAAIRFLRGSAEKYGYDATKIGILGSSAGGHLVALMGVTNGHPQLEGDLGDFDQESSRVDAIVDYYGPTNFMTILPQSTPHGLSVRVPALQLLLGDRPENMPELARLASPVFHVDEQDPPLLMIHGDQDPQVPINQSHELHGKYKQHDLDVTFEVIHGGAHGGPQFFDAQRMQLVEVFLRKHLATQPKTGQKALQSN</sequence>
<name>A0A517WCG9_9PLAN</name>
<dbReference type="Gene3D" id="3.40.50.1820">
    <property type="entry name" value="alpha/beta hydrolase"/>
    <property type="match status" value="1"/>
</dbReference>
<dbReference type="PANTHER" id="PTHR48081:SF13">
    <property type="entry name" value="ALPHA_BETA HYDROLASE"/>
    <property type="match status" value="1"/>
</dbReference>
<evidence type="ECO:0000259" key="2">
    <source>
        <dbReference type="Pfam" id="PF20434"/>
    </source>
</evidence>
<dbReference type="EC" id="3.1.1.1" evidence="3"/>
<dbReference type="EMBL" id="CP036347">
    <property type="protein sequence ID" value="QDU02947.1"/>
    <property type="molecule type" value="Genomic_DNA"/>
</dbReference>
<reference evidence="3 4" key="1">
    <citation type="submission" date="2019-02" db="EMBL/GenBank/DDBJ databases">
        <title>Deep-cultivation of Planctomycetes and their phenomic and genomic characterization uncovers novel biology.</title>
        <authorList>
            <person name="Wiegand S."/>
            <person name="Jogler M."/>
            <person name="Boedeker C."/>
            <person name="Pinto D."/>
            <person name="Vollmers J."/>
            <person name="Rivas-Marin E."/>
            <person name="Kohn T."/>
            <person name="Peeters S.H."/>
            <person name="Heuer A."/>
            <person name="Rast P."/>
            <person name="Oberbeckmann S."/>
            <person name="Bunk B."/>
            <person name="Jeske O."/>
            <person name="Meyerdierks A."/>
            <person name="Storesund J.E."/>
            <person name="Kallscheuer N."/>
            <person name="Luecker S."/>
            <person name="Lage O.M."/>
            <person name="Pohl T."/>
            <person name="Merkel B.J."/>
            <person name="Hornburger P."/>
            <person name="Mueller R.-W."/>
            <person name="Bruemmer F."/>
            <person name="Labrenz M."/>
            <person name="Spormann A.M."/>
            <person name="Op den Camp H."/>
            <person name="Overmann J."/>
            <person name="Amann R."/>
            <person name="Jetten M.S.M."/>
            <person name="Mascher T."/>
            <person name="Medema M.H."/>
            <person name="Devos D.P."/>
            <person name="Kaster A.-K."/>
            <person name="Ovreas L."/>
            <person name="Rohde M."/>
            <person name="Galperin M.Y."/>
            <person name="Jogler C."/>
        </authorList>
    </citation>
    <scope>NUCLEOTIDE SEQUENCE [LARGE SCALE GENOMIC DNA]</scope>
    <source>
        <strain evidence="3 4">V6</strain>
    </source>
</reference>
<dbReference type="PANTHER" id="PTHR48081">
    <property type="entry name" value="AB HYDROLASE SUPERFAMILY PROTEIN C4A8.06C"/>
    <property type="match status" value="1"/>
</dbReference>
<organism evidence="3 4">
    <name type="scientific">Gimesia chilikensis</name>
    <dbReference type="NCBI Taxonomy" id="2605989"/>
    <lineage>
        <taxon>Bacteria</taxon>
        <taxon>Pseudomonadati</taxon>
        <taxon>Planctomycetota</taxon>
        <taxon>Planctomycetia</taxon>
        <taxon>Planctomycetales</taxon>
        <taxon>Planctomycetaceae</taxon>
        <taxon>Gimesia</taxon>
    </lineage>
</organism>
<dbReference type="Proteomes" id="UP000320722">
    <property type="component" value="Chromosome"/>
</dbReference>
<gene>
    <name evidence="3" type="primary">nlhH_2</name>
    <name evidence="3" type="ORF">V6x_26560</name>
</gene>
<proteinExistence type="predicted"/>
<protein>
    <submittedName>
        <fullName evidence="3">Carboxylesterase NlhH</fullName>
        <ecNumber evidence="3">3.1.1.1</ecNumber>
    </submittedName>
</protein>
<dbReference type="InterPro" id="IPR029058">
    <property type="entry name" value="AB_hydrolase_fold"/>
</dbReference>
<dbReference type="InterPro" id="IPR049492">
    <property type="entry name" value="BD-FAE-like_dom"/>
</dbReference>
<evidence type="ECO:0000256" key="1">
    <source>
        <dbReference type="ARBA" id="ARBA00022801"/>
    </source>
</evidence>
<feature type="domain" description="BD-FAE-like" evidence="2">
    <location>
        <begin position="108"/>
        <end position="313"/>
    </location>
</feature>
<accession>A0A517WCG9</accession>
<keyword evidence="1 3" id="KW-0378">Hydrolase</keyword>
<dbReference type="Pfam" id="PF20434">
    <property type="entry name" value="BD-FAE"/>
    <property type="match status" value="1"/>
</dbReference>
<evidence type="ECO:0000313" key="4">
    <source>
        <dbReference type="Proteomes" id="UP000320722"/>
    </source>
</evidence>